<sequence length="451" mass="50575">MIGELYLCSFPIQPTLNHKNPPHRPHFFHLILPCRLFYTFFLQFIATFQINPTFIILLPSLLFQIIIKPTQIKKSNTHTHSVSLIQLINYYLPFPFIMAVDLHTGDTTHNNNNNDDDDDHVLSVSDNNHAYSPLKPSPPHSNHVPMDDNNEDDFITELTHQMTHFMLQEDDHSFDSSHTHNSQLSWDITSSPESTLWSPVSCNRGSSEGSSQEPSPPATPGKFQDSCWKTITTYDVFENNTMKKLNERAISKYNHDYEIESSNKSSNINGLSSFQTLIQEQIRAIEVKQQQHKISGMKQDHVLSPKKGNGRNWAGRRAIRPSPVQTGSGMRAVYLGGSGSRCGTGVFLPGSGTAASSESKSKSTNKQGKGCSAVLIRPDYVSKKTSVLIPARVVQALQLHFDKTAALSQSNPPLNANDDVVSSMYPLENHRFTTTPTDVLNDMILPHEWTY</sequence>
<dbReference type="PANTHER" id="PTHR33356:SF35">
    <property type="entry name" value="DEHYDROGENASE_GMP REDUCTASE, PUTATIVE-RELATED"/>
    <property type="match status" value="1"/>
</dbReference>
<dbReference type="PANTHER" id="PTHR33356">
    <property type="entry name" value="TIP41-LIKE PROTEIN"/>
    <property type="match status" value="1"/>
</dbReference>
<dbReference type="PaxDb" id="3827-XP_004486977.1"/>
<proteinExistence type="predicted"/>
<dbReference type="OrthoDB" id="1709562at2759"/>
<dbReference type="KEGG" id="cam:101499724"/>
<dbReference type="AlphaFoldDB" id="A0A1S2XBX1"/>
<gene>
    <name evidence="4" type="primary">LOC101499724</name>
</gene>
<dbReference type="eggNOG" id="ENOG502RZB2">
    <property type="taxonomic scope" value="Eukaryota"/>
</dbReference>
<name>A0A1S2XBX1_CICAR</name>
<keyword evidence="2" id="KW-1133">Transmembrane helix</keyword>
<dbReference type="RefSeq" id="XP_004486977.1">
    <property type="nucleotide sequence ID" value="XM_004486920.3"/>
</dbReference>
<reference evidence="3" key="1">
    <citation type="journal article" date="2013" name="Nat. Biotechnol.">
        <title>Draft genome sequence of chickpea (Cicer arietinum) provides a resource for trait improvement.</title>
        <authorList>
            <person name="Varshney R.K."/>
            <person name="Song C."/>
            <person name="Saxena R.K."/>
            <person name="Azam S."/>
            <person name="Yu S."/>
            <person name="Sharpe A.G."/>
            <person name="Cannon S."/>
            <person name="Baek J."/>
            <person name="Rosen B.D."/>
            <person name="Tar'an B."/>
            <person name="Millan T."/>
            <person name="Zhang X."/>
            <person name="Ramsay L.D."/>
            <person name="Iwata A."/>
            <person name="Wang Y."/>
            <person name="Nelson W."/>
            <person name="Farmer A.D."/>
            <person name="Gaur P.M."/>
            <person name="Soderlund C."/>
            <person name="Penmetsa R.V."/>
            <person name="Xu C."/>
            <person name="Bharti A.K."/>
            <person name="He W."/>
            <person name="Winter P."/>
            <person name="Zhao S."/>
            <person name="Hane J.K."/>
            <person name="Carrasquilla-Garcia N."/>
            <person name="Condie J.A."/>
            <person name="Upadhyaya H.D."/>
            <person name="Luo M.C."/>
            <person name="Thudi M."/>
            <person name="Gowda C.L."/>
            <person name="Singh N.P."/>
            <person name="Lichtenzveig J."/>
            <person name="Gali K.K."/>
            <person name="Rubio J."/>
            <person name="Nadarajan N."/>
            <person name="Dolezel J."/>
            <person name="Bansal K.C."/>
            <person name="Xu X."/>
            <person name="Edwards D."/>
            <person name="Zhang G."/>
            <person name="Kahl G."/>
            <person name="Gil J."/>
            <person name="Singh K.B."/>
            <person name="Datta S.K."/>
            <person name="Jackson S.A."/>
            <person name="Wang J."/>
            <person name="Cook D.R."/>
        </authorList>
    </citation>
    <scope>NUCLEOTIDE SEQUENCE [LARGE SCALE GENOMIC DNA]</scope>
    <source>
        <strain evidence="3">cv. CDC Frontier</strain>
    </source>
</reference>
<keyword evidence="2" id="KW-0472">Membrane</keyword>
<organism evidence="3 4">
    <name type="scientific">Cicer arietinum</name>
    <name type="common">Chickpea</name>
    <name type="synonym">Garbanzo</name>
    <dbReference type="NCBI Taxonomy" id="3827"/>
    <lineage>
        <taxon>Eukaryota</taxon>
        <taxon>Viridiplantae</taxon>
        <taxon>Streptophyta</taxon>
        <taxon>Embryophyta</taxon>
        <taxon>Tracheophyta</taxon>
        <taxon>Spermatophyta</taxon>
        <taxon>Magnoliopsida</taxon>
        <taxon>eudicotyledons</taxon>
        <taxon>Gunneridae</taxon>
        <taxon>Pentapetalae</taxon>
        <taxon>rosids</taxon>
        <taxon>fabids</taxon>
        <taxon>Fabales</taxon>
        <taxon>Fabaceae</taxon>
        <taxon>Papilionoideae</taxon>
        <taxon>50 kb inversion clade</taxon>
        <taxon>NPAAA clade</taxon>
        <taxon>Hologalegina</taxon>
        <taxon>IRL clade</taxon>
        <taxon>Cicereae</taxon>
        <taxon>Cicer</taxon>
    </lineage>
</organism>
<evidence type="ECO:0000313" key="3">
    <source>
        <dbReference type="Proteomes" id="UP000087171"/>
    </source>
</evidence>
<reference evidence="4" key="2">
    <citation type="submission" date="2025-08" db="UniProtKB">
        <authorList>
            <consortium name="RefSeq"/>
        </authorList>
    </citation>
    <scope>IDENTIFICATION</scope>
    <source>
        <tissue evidence="4">Etiolated seedlings</tissue>
    </source>
</reference>
<dbReference type="GeneID" id="101499724"/>
<dbReference type="Proteomes" id="UP000087171">
    <property type="component" value="Chromosome Ca1"/>
</dbReference>
<feature type="region of interest" description="Disordered" evidence="1">
    <location>
        <begin position="108"/>
        <end position="151"/>
    </location>
</feature>
<evidence type="ECO:0000256" key="2">
    <source>
        <dbReference type="SAM" id="Phobius"/>
    </source>
</evidence>
<accession>A0A1S2XBX1</accession>
<evidence type="ECO:0000256" key="1">
    <source>
        <dbReference type="SAM" id="MobiDB-lite"/>
    </source>
</evidence>
<feature type="region of interest" description="Disordered" evidence="1">
    <location>
        <begin position="197"/>
        <end position="224"/>
    </location>
</feature>
<keyword evidence="2" id="KW-0812">Transmembrane</keyword>
<protein>
    <submittedName>
        <fullName evidence="4">Uncharacterized protein LOC101499724</fullName>
    </submittedName>
</protein>
<feature type="transmembrane region" description="Helical" evidence="2">
    <location>
        <begin position="40"/>
        <end position="67"/>
    </location>
</feature>
<feature type="region of interest" description="Disordered" evidence="1">
    <location>
        <begin position="294"/>
        <end position="322"/>
    </location>
</feature>
<evidence type="ECO:0000313" key="4">
    <source>
        <dbReference type="RefSeq" id="XP_004486977.1"/>
    </source>
</evidence>
<keyword evidence="3" id="KW-1185">Reference proteome</keyword>